<dbReference type="InterPro" id="IPR029063">
    <property type="entry name" value="SAM-dependent_MTases_sf"/>
</dbReference>
<comment type="caution">
    <text evidence="1">The sequence shown here is derived from an EMBL/GenBank/DDBJ whole genome shotgun (WGS) entry which is preliminary data.</text>
</comment>
<name>A0A2N3PPJ4_9PROT</name>
<dbReference type="Pfam" id="PF07021">
    <property type="entry name" value="MetW"/>
    <property type="match status" value="1"/>
</dbReference>
<sequence>MSAASIRVDLQLVADMVEPNSRVLDLGCGEGILLDYLHRFKQVDGRGMELSMAGVRAAVAHGLSVIQGDADTDLKDYPSGAFDYVILSQTLQATREPKGVLEHMLRIGRRAIVSFPNFGHWRVRLSLLRHGRMPMTETLTYQWYDTPNIHLCTIRDFMALCDELGIVIERAISLDSKGTIRFDAGGRLANLLGEQAVFLLKRR</sequence>
<dbReference type="Gene3D" id="3.40.50.150">
    <property type="entry name" value="Vaccinia Virus protein VP39"/>
    <property type="match status" value="1"/>
</dbReference>
<evidence type="ECO:0000313" key="1">
    <source>
        <dbReference type="EMBL" id="PKU22297.1"/>
    </source>
</evidence>
<dbReference type="SUPFAM" id="SSF53335">
    <property type="entry name" value="S-adenosyl-L-methionine-dependent methyltransferases"/>
    <property type="match status" value="1"/>
</dbReference>
<dbReference type="InterPro" id="IPR010743">
    <property type="entry name" value="Methionine_synth_MetW"/>
</dbReference>
<gene>
    <name evidence="1" type="primary">metW</name>
    <name evidence="1" type="ORF">CWS72_22270</name>
</gene>
<dbReference type="CDD" id="cd02440">
    <property type="entry name" value="AdoMet_MTases"/>
    <property type="match status" value="1"/>
</dbReference>
<dbReference type="EMBL" id="PIUM01000034">
    <property type="protein sequence ID" value="PKU22297.1"/>
    <property type="molecule type" value="Genomic_DNA"/>
</dbReference>
<evidence type="ECO:0000313" key="2">
    <source>
        <dbReference type="Proteomes" id="UP000233293"/>
    </source>
</evidence>
<accession>A0A2N3PPJ4</accession>
<dbReference type="Proteomes" id="UP000233293">
    <property type="component" value="Unassembled WGS sequence"/>
</dbReference>
<dbReference type="AlphaFoldDB" id="A0A2N3PPJ4"/>
<keyword evidence="2" id="KW-1185">Reference proteome</keyword>
<reference evidence="2" key="1">
    <citation type="submission" date="2017-12" db="EMBL/GenBank/DDBJ databases">
        <title>Draft genome sequence of Telmatospirillum siberiense 26-4b1T, an acidotolerant peatland alphaproteobacterium potentially involved in sulfur cycling.</title>
        <authorList>
            <person name="Hausmann B."/>
            <person name="Pjevac P."/>
            <person name="Schreck K."/>
            <person name="Herbold C.W."/>
            <person name="Daims H."/>
            <person name="Wagner M."/>
            <person name="Pester M."/>
            <person name="Loy A."/>
        </authorList>
    </citation>
    <scope>NUCLEOTIDE SEQUENCE [LARGE SCALE GENOMIC DNA]</scope>
    <source>
        <strain evidence="2">26-4b1</strain>
    </source>
</reference>
<proteinExistence type="predicted"/>
<dbReference type="NCBIfam" id="TIGR02081">
    <property type="entry name" value="metW"/>
    <property type="match status" value="1"/>
</dbReference>
<dbReference type="OrthoDB" id="9792690at2"/>
<organism evidence="1 2">
    <name type="scientific">Telmatospirillum siberiense</name>
    <dbReference type="NCBI Taxonomy" id="382514"/>
    <lineage>
        <taxon>Bacteria</taxon>
        <taxon>Pseudomonadati</taxon>
        <taxon>Pseudomonadota</taxon>
        <taxon>Alphaproteobacteria</taxon>
        <taxon>Rhodospirillales</taxon>
        <taxon>Rhodospirillaceae</taxon>
        <taxon>Telmatospirillum</taxon>
    </lineage>
</organism>
<protein>
    <submittedName>
        <fullName evidence="1">Methionine biosynthesis protein MetW</fullName>
    </submittedName>
</protein>